<feature type="signal peptide" evidence="1">
    <location>
        <begin position="1"/>
        <end position="19"/>
    </location>
</feature>
<keyword evidence="3" id="KW-1185">Reference proteome</keyword>
<evidence type="ECO:0000256" key="1">
    <source>
        <dbReference type="SAM" id="SignalP"/>
    </source>
</evidence>
<evidence type="ECO:0000313" key="3">
    <source>
        <dbReference type="Proteomes" id="UP000289340"/>
    </source>
</evidence>
<evidence type="ECO:0000313" key="2">
    <source>
        <dbReference type="EMBL" id="RZB58684.1"/>
    </source>
</evidence>
<reference evidence="2 3" key="1">
    <citation type="submission" date="2018-09" db="EMBL/GenBank/DDBJ databases">
        <title>A high-quality reference genome of wild soybean provides a powerful tool to mine soybean genomes.</title>
        <authorList>
            <person name="Xie M."/>
            <person name="Chung C.Y.L."/>
            <person name="Li M.-W."/>
            <person name="Wong F.-L."/>
            <person name="Chan T.-F."/>
            <person name="Lam H.-M."/>
        </authorList>
    </citation>
    <scope>NUCLEOTIDE SEQUENCE [LARGE SCALE GENOMIC DNA]</scope>
    <source>
        <strain evidence="3">cv. W05</strain>
        <tissue evidence="2">Hypocotyl of etiolated seedlings</tissue>
    </source>
</reference>
<dbReference type="Gramene" id="XM_028352646.1">
    <property type="protein sequence ID" value="XP_028208447.1"/>
    <property type="gene ID" value="LOC114391669"/>
</dbReference>
<proteinExistence type="predicted"/>
<sequence length="115" mass="12771">MNTIGVMIMIMSMLGFAQANNYNPPFVQVESISETNRLTCPQACRVQCAALAPVEPWYDKCVKECTANCKHDVSVAKDCFTSCALIKSININNDVRDLSTNIVMNSCLQECQNKK</sequence>
<feature type="chain" id="PRO_5019037571" description="Thionin-like protein 2" evidence="1">
    <location>
        <begin position="20"/>
        <end position="115"/>
    </location>
</feature>
<gene>
    <name evidence="2" type="ORF">D0Y65_047001</name>
</gene>
<dbReference type="EMBL" id="QZWG01000017">
    <property type="protein sequence ID" value="RZB58684.1"/>
    <property type="molecule type" value="Genomic_DNA"/>
</dbReference>
<keyword evidence="1" id="KW-0732">Signal</keyword>
<comment type="caution">
    <text evidence="2">The sequence shown here is derived from an EMBL/GenBank/DDBJ whole genome shotgun (WGS) entry which is preliminary data.</text>
</comment>
<accession>A0A445GBY7</accession>
<dbReference type="AlphaFoldDB" id="A0A445GBY7"/>
<evidence type="ECO:0008006" key="4">
    <source>
        <dbReference type="Google" id="ProtNLM"/>
    </source>
</evidence>
<protein>
    <recommendedName>
        <fullName evidence="4">Thionin-like protein 2</fullName>
    </recommendedName>
</protein>
<organism evidence="2 3">
    <name type="scientific">Glycine soja</name>
    <name type="common">Wild soybean</name>
    <dbReference type="NCBI Taxonomy" id="3848"/>
    <lineage>
        <taxon>Eukaryota</taxon>
        <taxon>Viridiplantae</taxon>
        <taxon>Streptophyta</taxon>
        <taxon>Embryophyta</taxon>
        <taxon>Tracheophyta</taxon>
        <taxon>Spermatophyta</taxon>
        <taxon>Magnoliopsida</taxon>
        <taxon>eudicotyledons</taxon>
        <taxon>Gunneridae</taxon>
        <taxon>Pentapetalae</taxon>
        <taxon>rosids</taxon>
        <taxon>fabids</taxon>
        <taxon>Fabales</taxon>
        <taxon>Fabaceae</taxon>
        <taxon>Papilionoideae</taxon>
        <taxon>50 kb inversion clade</taxon>
        <taxon>NPAAA clade</taxon>
        <taxon>indigoferoid/millettioid clade</taxon>
        <taxon>Phaseoleae</taxon>
        <taxon>Glycine</taxon>
        <taxon>Glycine subgen. Soja</taxon>
    </lineage>
</organism>
<dbReference type="Proteomes" id="UP000289340">
    <property type="component" value="Chromosome 17"/>
</dbReference>
<name>A0A445GBY7_GLYSO</name>